<reference evidence="1 2" key="1">
    <citation type="submission" date="2019-03" db="EMBL/GenBank/DDBJ databases">
        <title>Genomic Encyclopedia of Type Strains, Phase III (KMG-III): the genomes of soil and plant-associated and newly described type strains.</title>
        <authorList>
            <person name="Whitman W."/>
        </authorList>
    </citation>
    <scope>NUCLEOTIDE SEQUENCE [LARGE SCALE GENOMIC DNA]</scope>
    <source>
        <strain evidence="1 2">VKM Ac-2527</strain>
    </source>
</reference>
<name>A0A4R6KN16_9ACTN</name>
<accession>A0A4R6KN16</accession>
<evidence type="ECO:0000313" key="2">
    <source>
        <dbReference type="Proteomes" id="UP000295388"/>
    </source>
</evidence>
<keyword evidence="2" id="KW-1185">Reference proteome</keyword>
<sequence>MNDFDFLTGHFDVVHRQLTKPLTGSDEWIEYHGTTTGRTHFGGGISIDEMQFPDQGYRGLSVRLYNPTEQLWSIYWVDSRDGRITQPPVRGSWSDDGTADLTGEREYDGRQVLARYRWSDVTEQTAHWELAYSIDDGATWETNWTMDFTRRADQPPTVEFPKVTGDFDFLVGEWNVHNRRLKSILADADDWFEAPAVTTGTTYFNGAVSTDEIDFTGRGFTGFTLRLFDPVEKKWSIYWVMSTRGVLEPPVHGGFDHEGVGSFHGPDEHDGRPVDVRFRWTTGEVPVWQQFFSGDGGRTWEHNWTMTFTRPEPRS</sequence>
<evidence type="ECO:0008006" key="3">
    <source>
        <dbReference type="Google" id="ProtNLM"/>
    </source>
</evidence>
<dbReference type="InterPro" id="IPR036278">
    <property type="entry name" value="Sialidase_sf"/>
</dbReference>
<dbReference type="EMBL" id="SNWQ01000002">
    <property type="protein sequence ID" value="TDO52346.1"/>
    <property type="molecule type" value="Genomic_DNA"/>
</dbReference>
<comment type="caution">
    <text evidence="1">The sequence shown here is derived from an EMBL/GenBank/DDBJ whole genome shotgun (WGS) entry which is preliminary data.</text>
</comment>
<gene>
    <name evidence="1" type="ORF">EV643_102184</name>
</gene>
<organism evidence="1 2">
    <name type="scientific">Kribbella caucasensis</name>
    <dbReference type="NCBI Taxonomy" id="2512215"/>
    <lineage>
        <taxon>Bacteria</taxon>
        <taxon>Bacillati</taxon>
        <taxon>Actinomycetota</taxon>
        <taxon>Actinomycetes</taxon>
        <taxon>Propionibacteriales</taxon>
        <taxon>Kribbellaceae</taxon>
        <taxon>Kribbella</taxon>
    </lineage>
</organism>
<dbReference type="RefSeq" id="WP_202869396.1">
    <property type="nucleotide sequence ID" value="NZ_SNWQ01000002.1"/>
</dbReference>
<dbReference type="SUPFAM" id="SSF50939">
    <property type="entry name" value="Sialidases"/>
    <property type="match status" value="1"/>
</dbReference>
<dbReference type="Proteomes" id="UP000295388">
    <property type="component" value="Unassembled WGS sequence"/>
</dbReference>
<dbReference type="AlphaFoldDB" id="A0A4R6KN16"/>
<protein>
    <recommendedName>
        <fullName evidence="3">DUF1579 domain-containing protein</fullName>
    </recommendedName>
</protein>
<proteinExistence type="predicted"/>
<evidence type="ECO:0000313" key="1">
    <source>
        <dbReference type="EMBL" id="TDO52346.1"/>
    </source>
</evidence>